<dbReference type="Proteomes" id="UP000653674">
    <property type="component" value="Unassembled WGS sequence"/>
</dbReference>
<reference evidence="2" key="1">
    <citation type="submission" date="2021-01" db="EMBL/GenBank/DDBJ databases">
        <title>Whole genome shotgun sequence of Planosporangium flavigriseum NBRC 105377.</title>
        <authorList>
            <person name="Komaki H."/>
            <person name="Tamura T."/>
        </authorList>
    </citation>
    <scope>NUCLEOTIDE SEQUENCE</scope>
    <source>
        <strain evidence="2">NBRC 105377</strain>
    </source>
</reference>
<sequence length="85" mass="9417">MTGTGMRVHTTTGGESDAQRRWPSVMPGVTVLVSQKRLGLTLQWSGTGVDLSDRERSPGTAEESVRLGLEKDRHRRISLRFRLPG</sequence>
<dbReference type="EMBL" id="BONU01000007">
    <property type="protein sequence ID" value="GIG73186.1"/>
    <property type="molecule type" value="Genomic_DNA"/>
</dbReference>
<keyword evidence="3" id="KW-1185">Reference proteome</keyword>
<evidence type="ECO:0000313" key="3">
    <source>
        <dbReference type="Proteomes" id="UP000653674"/>
    </source>
</evidence>
<evidence type="ECO:0000313" key="2">
    <source>
        <dbReference type="EMBL" id="GIG73186.1"/>
    </source>
</evidence>
<accession>A0A8J3PKB5</accession>
<comment type="caution">
    <text evidence="2">The sequence shown here is derived from an EMBL/GenBank/DDBJ whole genome shotgun (WGS) entry which is preliminary data.</text>
</comment>
<feature type="region of interest" description="Disordered" evidence="1">
    <location>
        <begin position="1"/>
        <end position="23"/>
    </location>
</feature>
<feature type="compositionally biased region" description="Polar residues" evidence="1">
    <location>
        <begin position="1"/>
        <end position="14"/>
    </location>
</feature>
<proteinExistence type="predicted"/>
<name>A0A8J3PKB5_9ACTN</name>
<dbReference type="AlphaFoldDB" id="A0A8J3PKB5"/>
<evidence type="ECO:0000256" key="1">
    <source>
        <dbReference type="SAM" id="MobiDB-lite"/>
    </source>
</evidence>
<gene>
    <name evidence="2" type="ORF">Pfl04_15900</name>
</gene>
<organism evidence="2 3">
    <name type="scientific">Planosporangium flavigriseum</name>
    <dbReference type="NCBI Taxonomy" id="373681"/>
    <lineage>
        <taxon>Bacteria</taxon>
        <taxon>Bacillati</taxon>
        <taxon>Actinomycetota</taxon>
        <taxon>Actinomycetes</taxon>
        <taxon>Micromonosporales</taxon>
        <taxon>Micromonosporaceae</taxon>
        <taxon>Planosporangium</taxon>
    </lineage>
</organism>
<protein>
    <submittedName>
        <fullName evidence="2">Uncharacterized protein</fullName>
    </submittedName>
</protein>